<protein>
    <submittedName>
        <fullName evidence="1">Uncharacterized protein</fullName>
    </submittedName>
</protein>
<dbReference type="AlphaFoldDB" id="A0A291IRU0"/>
<dbReference type="Proteomes" id="UP000232227">
    <property type="component" value="Chromosome"/>
</dbReference>
<dbReference type="KEGG" id="mlac:CP520_02290"/>
<evidence type="ECO:0000313" key="1">
    <source>
        <dbReference type="EMBL" id="ATG97572.1"/>
    </source>
</evidence>
<gene>
    <name evidence="1" type="ORF">CP520_02290</name>
</gene>
<accession>A0A291IRU0</accession>
<organism evidence="1 2">
    <name type="scientific">Mesoplasma lactucae ATCC 49193</name>
    <dbReference type="NCBI Taxonomy" id="81460"/>
    <lineage>
        <taxon>Bacteria</taxon>
        <taxon>Bacillati</taxon>
        <taxon>Mycoplasmatota</taxon>
        <taxon>Mollicutes</taxon>
        <taxon>Entomoplasmatales</taxon>
        <taxon>Entomoplasmataceae</taxon>
        <taxon>Mesoplasma</taxon>
    </lineage>
</organism>
<sequence>MYQQQLINNESHDSEIKVKNFDASSLGVLVAPNFLFINKPNKTDKKETYKMIVWFEMIANHNQIQWDKLPRLINLKNFRFELYKRDKKTNQNIKIPYSSKNEGRALIDNLTLKYDQNNRRIDLTEKDFLEFKIPSELIDDEENNFLFSLDYQAKETFGISNHQQIGENRGMISFNPNLNKQNNKNFELDQVGCYLNRDSYNGNKHQYYSLLKKNYTFSFENIKTRYQLNEKLGSVNVGTSSSNPIFLENISYLKNILWDLKNNIINDDVVLMNAKIDGDKIKDYYNFSDFDLNLNKDGSINFKTGFDYDLNTNKIVKKGQNQVVFTNSIKNQQIALNLLLGGKKHELRLDIVNSEPSLEYQFSEELIEKIITLKRNDLPIKTEKLSFEEFQQRLKNLGYEKD</sequence>
<reference evidence="1 2" key="1">
    <citation type="submission" date="2017-09" db="EMBL/GenBank/DDBJ databases">
        <title>SPAdes assembly of the Mesoplasma lactucae genome.</title>
        <authorList>
            <person name="Knight T.F."/>
            <person name="Rubinstein R."/>
            <person name="Citino T."/>
        </authorList>
    </citation>
    <scope>NUCLEOTIDE SEQUENCE [LARGE SCALE GENOMIC DNA]</scope>
    <source>
        <strain evidence="1 2">831-C4</strain>
    </source>
</reference>
<proteinExistence type="predicted"/>
<evidence type="ECO:0000313" key="2">
    <source>
        <dbReference type="Proteomes" id="UP000232227"/>
    </source>
</evidence>
<dbReference type="EMBL" id="CP023668">
    <property type="protein sequence ID" value="ATG97572.1"/>
    <property type="molecule type" value="Genomic_DNA"/>
</dbReference>
<keyword evidence="2" id="KW-1185">Reference proteome</keyword>
<name>A0A291IRU0_9MOLU</name>